<evidence type="ECO:0008006" key="8">
    <source>
        <dbReference type="Google" id="ProtNLM"/>
    </source>
</evidence>
<dbReference type="InterPro" id="IPR042197">
    <property type="entry name" value="Apaf_helical"/>
</dbReference>
<evidence type="ECO:0000313" key="6">
    <source>
        <dbReference type="EMBL" id="MED6186687.1"/>
    </source>
</evidence>
<evidence type="ECO:0000256" key="1">
    <source>
        <dbReference type="ARBA" id="ARBA00022737"/>
    </source>
</evidence>
<dbReference type="PANTHER" id="PTHR23155">
    <property type="entry name" value="DISEASE RESISTANCE PROTEIN RP"/>
    <property type="match status" value="1"/>
</dbReference>
<proteinExistence type="predicted"/>
<keyword evidence="1" id="KW-0677">Repeat</keyword>
<evidence type="ECO:0000256" key="2">
    <source>
        <dbReference type="ARBA" id="ARBA00022821"/>
    </source>
</evidence>
<evidence type="ECO:0000259" key="4">
    <source>
        <dbReference type="Pfam" id="PF00931"/>
    </source>
</evidence>
<dbReference type="EMBL" id="JASCZI010181996">
    <property type="protein sequence ID" value="MED6186687.1"/>
    <property type="molecule type" value="Genomic_DNA"/>
</dbReference>
<evidence type="ECO:0000313" key="7">
    <source>
        <dbReference type="Proteomes" id="UP001341840"/>
    </source>
</evidence>
<dbReference type="PANTHER" id="PTHR23155:SF1193">
    <property type="entry name" value="DISEASE RESISTANCE PROTEIN RPP13-RELATED"/>
    <property type="match status" value="1"/>
</dbReference>
<dbReference type="Pfam" id="PF23559">
    <property type="entry name" value="WHD_DRP"/>
    <property type="match status" value="1"/>
</dbReference>
<dbReference type="Gene3D" id="1.10.10.10">
    <property type="entry name" value="Winged helix-like DNA-binding domain superfamily/Winged helix DNA-binding domain"/>
    <property type="match status" value="1"/>
</dbReference>
<feature type="compositionally biased region" description="Basic and acidic residues" evidence="3">
    <location>
        <begin position="27"/>
        <end position="46"/>
    </location>
</feature>
<sequence>MKDKENKEKEKYVKFEVASKDTCITENDNKYNSKEENGDAKDANSNKKKNEDIFKKVILITTRNDQMAYFSRSKEPHHNISLMDEEESWELFCNEVFDNGEECPAELEPIGRSISESCKGLPLAIITTAGIVAKRERLEDAWEEIMDLLPYWCVVEDKDGSEGIMKILKFSYDDLPNKMKPCFLYLGAFPEDDEIRVRDLIRLWIAEGFIEPIQTGRSRAPPEPEDIGEQYLKELVDRNLVQLVASRRSDGKGVKTCRIHDLFQELCISESNNNNAHRLFFPREIESYACSITCNQSCTCSLLVYGDASEGWSHDIPEDSRVNVLYFTQWTDCSATILEYLKGLKPLRYLGMAYFDELTWSMWSLMMILIDFSEATPLYCFFSKRCILIFFVERPLLEWMSMLLHL</sequence>
<protein>
    <recommendedName>
        <fullName evidence="8">NB-ARC domain-containing protein</fullName>
    </recommendedName>
</protein>
<feature type="domain" description="Disease resistance protein winged helix" evidence="5">
    <location>
        <begin position="189"/>
        <end position="266"/>
    </location>
</feature>
<evidence type="ECO:0000259" key="5">
    <source>
        <dbReference type="Pfam" id="PF23559"/>
    </source>
</evidence>
<dbReference type="InterPro" id="IPR036388">
    <property type="entry name" value="WH-like_DNA-bd_sf"/>
</dbReference>
<dbReference type="SUPFAM" id="SSF52540">
    <property type="entry name" value="P-loop containing nucleoside triphosphate hydrolases"/>
    <property type="match status" value="1"/>
</dbReference>
<evidence type="ECO:0000256" key="3">
    <source>
        <dbReference type="SAM" id="MobiDB-lite"/>
    </source>
</evidence>
<dbReference type="InterPro" id="IPR058922">
    <property type="entry name" value="WHD_DRP"/>
</dbReference>
<dbReference type="InterPro" id="IPR044974">
    <property type="entry name" value="Disease_R_plants"/>
</dbReference>
<dbReference type="Gene3D" id="1.10.8.430">
    <property type="entry name" value="Helical domain of apoptotic protease-activating factors"/>
    <property type="match status" value="1"/>
</dbReference>
<keyword evidence="2" id="KW-0611">Plant defense</keyword>
<name>A0ABU6WN03_9FABA</name>
<reference evidence="6 7" key="1">
    <citation type="journal article" date="2023" name="Plants (Basel)">
        <title>Bridging the Gap: Combining Genomics and Transcriptomics Approaches to Understand Stylosanthes scabra, an Orphan Legume from the Brazilian Caatinga.</title>
        <authorList>
            <person name="Ferreira-Neto J.R.C."/>
            <person name="da Silva M.D."/>
            <person name="Binneck E."/>
            <person name="de Melo N.F."/>
            <person name="da Silva R.H."/>
            <person name="de Melo A.L.T.M."/>
            <person name="Pandolfi V."/>
            <person name="Bustamante F.O."/>
            <person name="Brasileiro-Vidal A.C."/>
            <person name="Benko-Iseppon A.M."/>
        </authorList>
    </citation>
    <scope>NUCLEOTIDE SEQUENCE [LARGE SCALE GENOMIC DNA]</scope>
    <source>
        <tissue evidence="6">Leaves</tissue>
    </source>
</reference>
<comment type="caution">
    <text evidence="6">The sequence shown here is derived from an EMBL/GenBank/DDBJ whole genome shotgun (WGS) entry which is preliminary data.</text>
</comment>
<dbReference type="Pfam" id="PF00931">
    <property type="entry name" value="NB-ARC"/>
    <property type="match status" value="1"/>
</dbReference>
<gene>
    <name evidence="6" type="ORF">PIB30_069149</name>
</gene>
<accession>A0ABU6WN03</accession>
<keyword evidence="7" id="KW-1185">Reference proteome</keyword>
<dbReference type="InterPro" id="IPR002182">
    <property type="entry name" value="NB-ARC"/>
</dbReference>
<dbReference type="Proteomes" id="UP001341840">
    <property type="component" value="Unassembled WGS sequence"/>
</dbReference>
<feature type="domain" description="NB-ARC" evidence="4">
    <location>
        <begin position="56"/>
        <end position="99"/>
    </location>
</feature>
<dbReference type="InterPro" id="IPR027417">
    <property type="entry name" value="P-loop_NTPase"/>
</dbReference>
<feature type="region of interest" description="Disordered" evidence="3">
    <location>
        <begin position="26"/>
        <end position="46"/>
    </location>
</feature>
<organism evidence="6 7">
    <name type="scientific">Stylosanthes scabra</name>
    <dbReference type="NCBI Taxonomy" id="79078"/>
    <lineage>
        <taxon>Eukaryota</taxon>
        <taxon>Viridiplantae</taxon>
        <taxon>Streptophyta</taxon>
        <taxon>Embryophyta</taxon>
        <taxon>Tracheophyta</taxon>
        <taxon>Spermatophyta</taxon>
        <taxon>Magnoliopsida</taxon>
        <taxon>eudicotyledons</taxon>
        <taxon>Gunneridae</taxon>
        <taxon>Pentapetalae</taxon>
        <taxon>rosids</taxon>
        <taxon>fabids</taxon>
        <taxon>Fabales</taxon>
        <taxon>Fabaceae</taxon>
        <taxon>Papilionoideae</taxon>
        <taxon>50 kb inversion clade</taxon>
        <taxon>dalbergioids sensu lato</taxon>
        <taxon>Dalbergieae</taxon>
        <taxon>Pterocarpus clade</taxon>
        <taxon>Stylosanthes</taxon>
    </lineage>
</organism>